<name>A0A699H652_TANCI</name>
<gene>
    <name evidence="1" type="ORF">Tci_260666</name>
</gene>
<proteinExistence type="predicted"/>
<reference evidence="1" key="1">
    <citation type="journal article" date="2019" name="Sci. Rep.">
        <title>Draft genome of Tanacetum cinerariifolium, the natural source of mosquito coil.</title>
        <authorList>
            <person name="Yamashiro T."/>
            <person name="Shiraishi A."/>
            <person name="Satake H."/>
            <person name="Nakayama K."/>
        </authorList>
    </citation>
    <scope>NUCLEOTIDE SEQUENCE</scope>
</reference>
<comment type="caution">
    <text evidence="1">The sequence shown here is derived from an EMBL/GenBank/DDBJ whole genome shotgun (WGS) entry which is preliminary data.</text>
</comment>
<organism evidence="1">
    <name type="scientific">Tanacetum cinerariifolium</name>
    <name type="common">Dalmatian daisy</name>
    <name type="synonym">Chrysanthemum cinerariifolium</name>
    <dbReference type="NCBI Taxonomy" id="118510"/>
    <lineage>
        <taxon>Eukaryota</taxon>
        <taxon>Viridiplantae</taxon>
        <taxon>Streptophyta</taxon>
        <taxon>Embryophyta</taxon>
        <taxon>Tracheophyta</taxon>
        <taxon>Spermatophyta</taxon>
        <taxon>Magnoliopsida</taxon>
        <taxon>eudicotyledons</taxon>
        <taxon>Gunneridae</taxon>
        <taxon>Pentapetalae</taxon>
        <taxon>asterids</taxon>
        <taxon>campanulids</taxon>
        <taxon>Asterales</taxon>
        <taxon>Asteraceae</taxon>
        <taxon>Asteroideae</taxon>
        <taxon>Anthemideae</taxon>
        <taxon>Anthemidinae</taxon>
        <taxon>Tanacetum</taxon>
    </lineage>
</organism>
<feature type="non-terminal residue" evidence="1">
    <location>
        <position position="1"/>
    </location>
</feature>
<protein>
    <submittedName>
        <fullName evidence="1">Uncharacterized protein</fullName>
    </submittedName>
</protein>
<sequence length="334" mass="37609">TALDGPDGYIPLYLSLFTIGNLCFPLDTYGGVPTMPLFRSFLTIGLAGHWLTFQKWPGSEPFDEVLRSRLACHTFKAQTFLEPILYLAGLASTWEHASNTPSIPVDEKDDPLEQGVSVSEGSKKNVQLLLPLRKALGNIRGSSPHKKLEGWFRLSCSWNMLKNESRVVSSDYSKLKDDFVSLRSKNILLEHKMSKLEDRLSKAQKSQDVEGSQVMKSLALENARIFKELSTLQEAAAFVEASRKKLSMEVDELRPSVKEVALKLKIADLKRVELVRDLLPLAVKKLFASEHFNHTLGDLEQKSITYGRSQALDEVHDMGDSWDFKDVEDYHPDA</sequence>
<dbReference type="AlphaFoldDB" id="A0A699H652"/>
<dbReference type="EMBL" id="BKCJ010078711">
    <property type="protein sequence ID" value="GEW88690.1"/>
    <property type="molecule type" value="Genomic_DNA"/>
</dbReference>
<evidence type="ECO:0000313" key="1">
    <source>
        <dbReference type="EMBL" id="GEW88690.1"/>
    </source>
</evidence>
<accession>A0A699H652</accession>